<gene>
    <name evidence="1" type="ORF">KMW28_18445</name>
</gene>
<dbReference type="Proteomes" id="UP000678679">
    <property type="component" value="Chromosome 1"/>
</dbReference>
<dbReference type="SUPFAM" id="SSF82171">
    <property type="entry name" value="DPP6 N-terminal domain-like"/>
    <property type="match status" value="1"/>
</dbReference>
<evidence type="ECO:0000313" key="2">
    <source>
        <dbReference type="Proteomes" id="UP000678679"/>
    </source>
</evidence>
<evidence type="ECO:0008006" key="3">
    <source>
        <dbReference type="Google" id="ProtNLM"/>
    </source>
</evidence>
<accession>A0AAX1N2Y7</accession>
<dbReference type="RefSeq" id="WP_169666810.1">
    <property type="nucleotide sequence ID" value="NZ_CP076132.1"/>
</dbReference>
<evidence type="ECO:0000313" key="1">
    <source>
        <dbReference type="EMBL" id="QWG01607.1"/>
    </source>
</evidence>
<dbReference type="AlphaFoldDB" id="A0AAX1N2Y7"/>
<protein>
    <recommendedName>
        <fullName evidence="3">Lipoprotein</fullName>
    </recommendedName>
</protein>
<organism evidence="1 2">
    <name type="scientific">Flammeovirga yaeyamensis</name>
    <dbReference type="NCBI Taxonomy" id="367791"/>
    <lineage>
        <taxon>Bacteria</taxon>
        <taxon>Pseudomonadati</taxon>
        <taxon>Bacteroidota</taxon>
        <taxon>Cytophagia</taxon>
        <taxon>Cytophagales</taxon>
        <taxon>Flammeovirgaceae</taxon>
        <taxon>Flammeovirga</taxon>
    </lineage>
</organism>
<dbReference type="EMBL" id="CP076132">
    <property type="protein sequence ID" value="QWG01607.1"/>
    <property type="molecule type" value="Genomic_DNA"/>
</dbReference>
<sequence length="410" mass="45669">MKLQTNLSGIIAILILTVSCSKNDEHYSPQEVIKSIDLSYASSIFIGPNHVTGGLNRTLYKVKNDNEIDTVEYINNFGDPTSPKYYPDEVFKINEKFQFLSFQGVENYIIDSRNGNAFLMENARPINHYKFFTDQFIETSRGIIYLGSDHKIYSFAISDGASELIENHIQTAHDGDIMKITADPKGNILYTANVGNKVEVHLYTVHNGSSRKIDAVERIGVTLVWPGLNENELFYYTPDASDKETAVYLVNTQTLDVLPYGNNNFVLSCGINGLFKYENKILGIGCNEIYELVNDDESREILITSLEDYQIVNFRTADKSLDHLLVGGINTVGRGSIVKININDYSPQYLNQLTGINPHIISTNNLGESVVWGTGQHNGKSVLSNIKVDGNVQTIFENADGVINGLGKLN</sequence>
<dbReference type="PROSITE" id="PS51257">
    <property type="entry name" value="PROKAR_LIPOPROTEIN"/>
    <property type="match status" value="1"/>
</dbReference>
<reference evidence="1 2" key="1">
    <citation type="submission" date="2021-05" db="EMBL/GenBank/DDBJ databases">
        <title>Comparative genomic studies on the polysaccharide-degrading batcterial strains of the Flammeovirga genus.</title>
        <authorList>
            <person name="Zewei F."/>
            <person name="Zheng Z."/>
            <person name="Yu L."/>
            <person name="Ruyue G."/>
            <person name="Yanhong M."/>
            <person name="Yuanyuan C."/>
            <person name="Jingyan G."/>
            <person name="Wenjun H."/>
        </authorList>
    </citation>
    <scope>NUCLEOTIDE SEQUENCE [LARGE SCALE GENOMIC DNA]</scope>
    <source>
        <strain evidence="1 2">NBRC:100898</strain>
    </source>
</reference>
<dbReference type="KEGG" id="fya:KMW28_18445"/>
<proteinExistence type="predicted"/>
<name>A0AAX1N2Y7_9BACT</name>
<keyword evidence="2" id="KW-1185">Reference proteome</keyword>